<dbReference type="Pfam" id="PF13412">
    <property type="entry name" value="HTH_24"/>
    <property type="match status" value="1"/>
</dbReference>
<evidence type="ECO:0000259" key="4">
    <source>
        <dbReference type="PROSITE" id="PS50956"/>
    </source>
</evidence>
<evidence type="ECO:0000256" key="2">
    <source>
        <dbReference type="ARBA" id="ARBA00023125"/>
    </source>
</evidence>
<dbReference type="OrthoDB" id="166264at2"/>
<dbReference type="InterPro" id="IPR011991">
    <property type="entry name" value="ArsR-like_HTH"/>
</dbReference>
<protein>
    <submittedName>
        <fullName evidence="5">Transcriptional regulator, AsnC family</fullName>
    </submittedName>
</protein>
<dbReference type="AlphaFoldDB" id="A0A1G6JV03"/>
<evidence type="ECO:0000256" key="3">
    <source>
        <dbReference type="ARBA" id="ARBA00023163"/>
    </source>
</evidence>
<dbReference type="CDD" id="cd00090">
    <property type="entry name" value="HTH_ARSR"/>
    <property type="match status" value="1"/>
</dbReference>
<dbReference type="InterPro" id="IPR000485">
    <property type="entry name" value="AsnC-type_HTH_dom"/>
</dbReference>
<evidence type="ECO:0000256" key="1">
    <source>
        <dbReference type="ARBA" id="ARBA00023015"/>
    </source>
</evidence>
<gene>
    <name evidence="5" type="ORF">SAMN05216174_101574</name>
</gene>
<dbReference type="InterPro" id="IPR019888">
    <property type="entry name" value="Tscrpt_reg_AsnC-like"/>
</dbReference>
<dbReference type="Gene3D" id="3.30.70.920">
    <property type="match status" value="1"/>
</dbReference>
<organism evidence="5 6">
    <name type="scientific">Actinokineospora iranica</name>
    <dbReference type="NCBI Taxonomy" id="1271860"/>
    <lineage>
        <taxon>Bacteria</taxon>
        <taxon>Bacillati</taxon>
        <taxon>Actinomycetota</taxon>
        <taxon>Actinomycetes</taxon>
        <taxon>Pseudonocardiales</taxon>
        <taxon>Pseudonocardiaceae</taxon>
        <taxon>Actinokineospora</taxon>
    </lineage>
</organism>
<dbReference type="PROSITE" id="PS00519">
    <property type="entry name" value="HTH_ASNC_1"/>
    <property type="match status" value="1"/>
</dbReference>
<dbReference type="InterPro" id="IPR036390">
    <property type="entry name" value="WH_DNA-bd_sf"/>
</dbReference>
<dbReference type="Proteomes" id="UP000199501">
    <property type="component" value="Unassembled WGS sequence"/>
</dbReference>
<dbReference type="Pfam" id="PF01037">
    <property type="entry name" value="AsnC_trans_reg"/>
    <property type="match status" value="1"/>
</dbReference>
<dbReference type="STRING" id="1271860.SAMN05216174_101574"/>
<dbReference type="PANTHER" id="PTHR30154">
    <property type="entry name" value="LEUCINE-RESPONSIVE REGULATORY PROTEIN"/>
    <property type="match status" value="1"/>
</dbReference>
<evidence type="ECO:0000313" key="6">
    <source>
        <dbReference type="Proteomes" id="UP000199501"/>
    </source>
</evidence>
<keyword evidence="2" id="KW-0238">DNA-binding</keyword>
<name>A0A1G6JV03_9PSEU</name>
<dbReference type="InterPro" id="IPR011008">
    <property type="entry name" value="Dimeric_a/b-barrel"/>
</dbReference>
<keyword evidence="3" id="KW-0804">Transcription</keyword>
<sequence length="164" mass="17414">MAQLDDVDLRLLTLLQEDGRSTQAALAKAVGLSGPSVYARIKRLESEGVIQGYSAILAPESLGQALVAFIRVGTMASPDEQEPFESYVERSGAVLECHDVDGEDSYVVKVRVGSPQELRVLLAEIRALPGVSRTVSSIVLQTVKEIRGGAHLAEPSAPGSKSEA</sequence>
<evidence type="ECO:0000313" key="5">
    <source>
        <dbReference type="EMBL" id="SDC22580.1"/>
    </source>
</evidence>
<dbReference type="GO" id="GO:0043200">
    <property type="term" value="P:response to amino acid"/>
    <property type="evidence" value="ECO:0007669"/>
    <property type="project" value="TreeGrafter"/>
</dbReference>
<dbReference type="GO" id="GO:0043565">
    <property type="term" value="F:sequence-specific DNA binding"/>
    <property type="evidence" value="ECO:0007669"/>
    <property type="project" value="InterPro"/>
</dbReference>
<feature type="domain" description="HTH asnC-type" evidence="4">
    <location>
        <begin position="4"/>
        <end position="65"/>
    </location>
</feature>
<dbReference type="PROSITE" id="PS50956">
    <property type="entry name" value="HTH_ASNC_2"/>
    <property type="match status" value="1"/>
</dbReference>
<dbReference type="InterPro" id="IPR019887">
    <property type="entry name" value="Tscrpt_reg_AsnC/Lrp_C"/>
</dbReference>
<dbReference type="GO" id="GO:0005829">
    <property type="term" value="C:cytosol"/>
    <property type="evidence" value="ECO:0007669"/>
    <property type="project" value="TreeGrafter"/>
</dbReference>
<dbReference type="Gene3D" id="1.10.10.10">
    <property type="entry name" value="Winged helix-like DNA-binding domain superfamily/Winged helix DNA-binding domain"/>
    <property type="match status" value="1"/>
</dbReference>
<reference evidence="6" key="1">
    <citation type="submission" date="2016-10" db="EMBL/GenBank/DDBJ databases">
        <authorList>
            <person name="Varghese N."/>
            <person name="Submissions S."/>
        </authorList>
    </citation>
    <scope>NUCLEOTIDE SEQUENCE [LARGE SCALE GENOMIC DNA]</scope>
    <source>
        <strain evidence="6">IBRC-M 10403</strain>
    </source>
</reference>
<dbReference type="SMART" id="SM00344">
    <property type="entry name" value="HTH_ASNC"/>
    <property type="match status" value="1"/>
</dbReference>
<dbReference type="EMBL" id="FMZZ01000001">
    <property type="protein sequence ID" value="SDC22580.1"/>
    <property type="molecule type" value="Genomic_DNA"/>
</dbReference>
<dbReference type="RefSeq" id="WP_091447870.1">
    <property type="nucleotide sequence ID" value="NZ_FMZZ01000001.1"/>
</dbReference>
<dbReference type="PRINTS" id="PR00033">
    <property type="entry name" value="HTHASNC"/>
</dbReference>
<keyword evidence="1" id="KW-0805">Transcription regulation</keyword>
<proteinExistence type="predicted"/>
<dbReference type="InterPro" id="IPR019885">
    <property type="entry name" value="Tscrpt_reg_HTH_AsnC-type_CS"/>
</dbReference>
<dbReference type="SUPFAM" id="SSF54909">
    <property type="entry name" value="Dimeric alpha+beta barrel"/>
    <property type="match status" value="1"/>
</dbReference>
<dbReference type="InterPro" id="IPR036388">
    <property type="entry name" value="WH-like_DNA-bd_sf"/>
</dbReference>
<accession>A0A1G6JV03</accession>
<dbReference type="SUPFAM" id="SSF46785">
    <property type="entry name" value="Winged helix' DNA-binding domain"/>
    <property type="match status" value="1"/>
</dbReference>
<keyword evidence="6" id="KW-1185">Reference proteome</keyword>
<dbReference type="PANTHER" id="PTHR30154:SF53">
    <property type="entry name" value="HTH-TYPE TRANSCRIPTIONAL REGULATOR LRPC"/>
    <property type="match status" value="1"/>
</dbReference>